<reference evidence="4 5" key="1">
    <citation type="journal article" date="2022" name="Microbiol. Resour. Announc.">
        <title>Complete Genome Sequence of the Hyperthermophilic and Acidophilic Archaeon Saccharolobus caldissimus Strain HS-3T.</title>
        <authorList>
            <person name="Sakai H.D."/>
            <person name="Kurosawa N."/>
        </authorList>
    </citation>
    <scope>NUCLEOTIDE SEQUENCE [LARGE SCALE GENOMIC DNA]</scope>
    <source>
        <strain evidence="4 5">JCM32116</strain>
    </source>
</reference>
<dbReference type="RefSeq" id="WP_229569513.1">
    <property type="nucleotide sequence ID" value="NZ_AP025226.1"/>
</dbReference>
<dbReference type="Gene3D" id="3.90.79.10">
    <property type="entry name" value="Nucleoside Triphosphate Pyrophosphohydrolase"/>
    <property type="match status" value="1"/>
</dbReference>
<dbReference type="FunFam" id="3.90.79.10:FF:000024">
    <property type="entry name" value="ADP-ribose pyrophosphatase"/>
    <property type="match status" value="1"/>
</dbReference>
<dbReference type="GO" id="GO:0006753">
    <property type="term" value="P:nucleoside phosphate metabolic process"/>
    <property type="evidence" value="ECO:0007669"/>
    <property type="project" value="TreeGrafter"/>
</dbReference>
<organism evidence="4 5">
    <name type="scientific">Saccharolobus caldissimus</name>
    <dbReference type="NCBI Taxonomy" id="1702097"/>
    <lineage>
        <taxon>Archaea</taxon>
        <taxon>Thermoproteota</taxon>
        <taxon>Thermoprotei</taxon>
        <taxon>Sulfolobales</taxon>
        <taxon>Sulfolobaceae</taxon>
        <taxon>Saccharolobus</taxon>
    </lineage>
</organism>
<evidence type="ECO:0000313" key="5">
    <source>
        <dbReference type="Proteomes" id="UP001319921"/>
    </source>
</evidence>
<name>A0AAQ4CTN9_9CREN</name>
<keyword evidence="2 4" id="KW-0378">Hydrolase</keyword>
<evidence type="ECO:0000256" key="2">
    <source>
        <dbReference type="ARBA" id="ARBA00022801"/>
    </source>
</evidence>
<dbReference type="GO" id="GO:0016462">
    <property type="term" value="F:pyrophosphatase activity"/>
    <property type="evidence" value="ECO:0007669"/>
    <property type="project" value="UniProtKB-ARBA"/>
</dbReference>
<proteinExistence type="predicted"/>
<gene>
    <name evidence="4" type="ORF">SACC_21870</name>
</gene>
<dbReference type="PROSITE" id="PS00893">
    <property type="entry name" value="NUDIX_BOX"/>
    <property type="match status" value="1"/>
</dbReference>
<dbReference type="PANTHER" id="PTHR11839:SF18">
    <property type="entry name" value="NUDIX HYDROLASE DOMAIN-CONTAINING PROTEIN"/>
    <property type="match status" value="1"/>
</dbReference>
<dbReference type="InterPro" id="IPR000086">
    <property type="entry name" value="NUDIX_hydrolase_dom"/>
</dbReference>
<dbReference type="PRINTS" id="PR00502">
    <property type="entry name" value="NUDIXFAMILY"/>
</dbReference>
<protein>
    <submittedName>
        <fullName evidence="4">NUDIX hydrolase</fullName>
    </submittedName>
</protein>
<accession>A0AAQ4CTN9</accession>
<dbReference type="InterPro" id="IPR015797">
    <property type="entry name" value="NUDIX_hydrolase-like_dom_sf"/>
</dbReference>
<keyword evidence="5" id="KW-1185">Reference proteome</keyword>
<dbReference type="EMBL" id="AP025226">
    <property type="protein sequence ID" value="BDB99170.1"/>
    <property type="molecule type" value="Genomic_DNA"/>
</dbReference>
<dbReference type="Pfam" id="PF00293">
    <property type="entry name" value="NUDIX"/>
    <property type="match status" value="1"/>
</dbReference>
<dbReference type="GO" id="GO:0019693">
    <property type="term" value="P:ribose phosphate metabolic process"/>
    <property type="evidence" value="ECO:0007669"/>
    <property type="project" value="TreeGrafter"/>
</dbReference>
<feature type="domain" description="Nudix hydrolase" evidence="3">
    <location>
        <begin position="29"/>
        <end position="158"/>
    </location>
</feature>
<dbReference type="Proteomes" id="UP001319921">
    <property type="component" value="Chromosome"/>
</dbReference>
<dbReference type="PROSITE" id="PS51462">
    <property type="entry name" value="NUDIX"/>
    <property type="match status" value="1"/>
</dbReference>
<evidence type="ECO:0000259" key="3">
    <source>
        <dbReference type="PROSITE" id="PS51462"/>
    </source>
</evidence>
<comment type="cofactor">
    <cofactor evidence="1">
        <name>Mg(2+)</name>
        <dbReference type="ChEBI" id="CHEBI:18420"/>
    </cofactor>
</comment>
<dbReference type="SUPFAM" id="SSF55811">
    <property type="entry name" value="Nudix"/>
    <property type="match status" value="1"/>
</dbReference>
<evidence type="ECO:0000313" key="4">
    <source>
        <dbReference type="EMBL" id="BDB99170.1"/>
    </source>
</evidence>
<dbReference type="PANTHER" id="PTHR11839">
    <property type="entry name" value="UDP/ADP-SUGAR PYROPHOSPHATASE"/>
    <property type="match status" value="1"/>
</dbReference>
<dbReference type="AlphaFoldDB" id="A0AAQ4CTN9"/>
<dbReference type="InterPro" id="IPR020084">
    <property type="entry name" value="NUDIX_hydrolase_CS"/>
</dbReference>
<dbReference type="CDD" id="cd03424">
    <property type="entry name" value="NUDIX_ADPRase_Nudt5_UGPPase_Nudt14"/>
    <property type="match status" value="1"/>
</dbReference>
<dbReference type="InterPro" id="IPR020476">
    <property type="entry name" value="Nudix_hydrolase"/>
</dbReference>
<sequence>MKIFSGKKFEVHIEKIKLPNGYERELEYIKHRGSVVIIPRISNDKIILIRQFRPVIGKWIYELPAGTLEEGEDPVEAARRELIEEIGYEAEKLTEIIGFYASPGITNEFMRVYLAEGLKYVGAKPEPYEIIEPIEVSVNDALKMINERKIEDAKTIIGILMLKTRLNL</sequence>
<dbReference type="GeneID" id="68866917"/>
<dbReference type="KEGG" id="scas:SACC_21870"/>
<evidence type="ECO:0000256" key="1">
    <source>
        <dbReference type="ARBA" id="ARBA00001946"/>
    </source>
</evidence>